<feature type="active site" description="Schiff-base intermediate with acetaldehyde" evidence="8">
    <location>
        <position position="298"/>
    </location>
</feature>
<evidence type="ECO:0000256" key="1">
    <source>
        <dbReference type="ARBA" id="ARBA00010936"/>
    </source>
</evidence>
<dbReference type="OrthoDB" id="9778711at2"/>
<dbReference type="FunFam" id="3.20.20.70:FF:000044">
    <property type="entry name" value="Deoxyribose-phosphate aldolase"/>
    <property type="match status" value="1"/>
</dbReference>
<gene>
    <name evidence="8" type="primary">deoC</name>
    <name evidence="10" type="ORF">EDD58_103188</name>
</gene>
<dbReference type="GO" id="GO:0009264">
    <property type="term" value="P:deoxyribonucleotide catabolic process"/>
    <property type="evidence" value="ECO:0007669"/>
    <property type="project" value="UniProtKB-UniRule"/>
</dbReference>
<protein>
    <recommendedName>
        <fullName evidence="8">Deoxyribose-phosphate aldolase</fullName>
        <shortName evidence="8">DERA</shortName>
        <ecNumber evidence="8">4.1.2.4</ecNumber>
    </recommendedName>
    <alternativeName>
        <fullName evidence="8">2-deoxy-D-ribose 5-phosphate aldolase</fullName>
    </alternativeName>
    <alternativeName>
        <fullName evidence="8">Phosphodeoxyriboaldolase</fullName>
        <shortName evidence="8">Deoxyriboaldolase</shortName>
    </alternativeName>
</protein>
<name>A0A4R3L570_9BACL</name>
<evidence type="ECO:0000313" key="10">
    <source>
        <dbReference type="EMBL" id="TCS94769.1"/>
    </source>
</evidence>
<dbReference type="Gene3D" id="3.90.79.10">
    <property type="entry name" value="Nucleoside Triphosphate Pyrophosphohydrolase"/>
    <property type="match status" value="1"/>
</dbReference>
<evidence type="ECO:0000256" key="2">
    <source>
        <dbReference type="ARBA" id="ARBA00022490"/>
    </source>
</evidence>
<feature type="active site" description="Proton donor/acceptor" evidence="8">
    <location>
        <position position="236"/>
    </location>
</feature>
<dbReference type="InterPro" id="IPR002915">
    <property type="entry name" value="DeoC/FbaB/LacD_aldolase"/>
</dbReference>
<feature type="domain" description="Nudix hydrolase" evidence="9">
    <location>
        <begin position="1"/>
        <end position="131"/>
    </location>
</feature>
<dbReference type="CDD" id="cd00959">
    <property type="entry name" value="DeoC"/>
    <property type="match status" value="1"/>
</dbReference>
<dbReference type="SUPFAM" id="SSF51569">
    <property type="entry name" value="Aldolase"/>
    <property type="match status" value="1"/>
</dbReference>
<evidence type="ECO:0000256" key="6">
    <source>
        <dbReference type="ARBA" id="ARBA00048791"/>
    </source>
</evidence>
<dbReference type="InterPro" id="IPR028581">
    <property type="entry name" value="DeoC_typeI"/>
</dbReference>
<dbReference type="SUPFAM" id="SSF55811">
    <property type="entry name" value="Nudix"/>
    <property type="match status" value="1"/>
</dbReference>
<comment type="similarity">
    <text evidence="1 8">Belongs to the DeoC/FbaB aldolase family. DeoC type 1 subfamily.</text>
</comment>
<reference evidence="10 11" key="1">
    <citation type="submission" date="2019-03" db="EMBL/GenBank/DDBJ databases">
        <title>Genomic Encyclopedia of Type Strains, Phase IV (KMG-IV): sequencing the most valuable type-strain genomes for metagenomic binning, comparative biology and taxonomic classification.</title>
        <authorList>
            <person name="Goeker M."/>
        </authorList>
    </citation>
    <scope>NUCLEOTIDE SEQUENCE [LARGE SCALE GENOMIC DNA]</scope>
    <source>
        <strain evidence="10 11">DSM 45707</strain>
    </source>
</reference>
<dbReference type="NCBIfam" id="TIGR00126">
    <property type="entry name" value="deoC"/>
    <property type="match status" value="1"/>
</dbReference>
<dbReference type="EMBL" id="SMAG01000003">
    <property type="protein sequence ID" value="TCS94769.1"/>
    <property type="molecule type" value="Genomic_DNA"/>
</dbReference>
<proteinExistence type="inferred from homology"/>
<dbReference type="GO" id="GO:0005737">
    <property type="term" value="C:cytoplasm"/>
    <property type="evidence" value="ECO:0007669"/>
    <property type="project" value="UniProtKB-SubCell"/>
</dbReference>
<keyword evidence="2 8" id="KW-0963">Cytoplasm</keyword>
<dbReference type="GO" id="GO:0004139">
    <property type="term" value="F:deoxyribose-phosphate aldolase activity"/>
    <property type="evidence" value="ECO:0007669"/>
    <property type="project" value="UniProtKB-UniRule"/>
</dbReference>
<dbReference type="InterPro" id="IPR013785">
    <property type="entry name" value="Aldolase_TIM"/>
</dbReference>
<comment type="catalytic activity">
    <reaction evidence="6 8">
        <text>2-deoxy-D-ribose 5-phosphate = D-glyceraldehyde 3-phosphate + acetaldehyde</text>
        <dbReference type="Rhea" id="RHEA:12821"/>
        <dbReference type="ChEBI" id="CHEBI:15343"/>
        <dbReference type="ChEBI" id="CHEBI:59776"/>
        <dbReference type="ChEBI" id="CHEBI:62877"/>
        <dbReference type="EC" id="4.1.2.4"/>
    </reaction>
</comment>
<keyword evidence="11" id="KW-1185">Reference proteome</keyword>
<comment type="subcellular location">
    <subcellularLocation>
        <location evidence="8">Cytoplasm</location>
    </subcellularLocation>
</comment>
<dbReference type="GO" id="GO:0016052">
    <property type="term" value="P:carbohydrate catabolic process"/>
    <property type="evidence" value="ECO:0007669"/>
    <property type="project" value="TreeGrafter"/>
</dbReference>
<dbReference type="EC" id="4.1.2.4" evidence="8"/>
<comment type="caution">
    <text evidence="10">The sequence shown here is derived from an EMBL/GenBank/DDBJ whole genome shotgun (WGS) entry which is preliminary data.</text>
</comment>
<feature type="active site" description="Proton donor/acceptor" evidence="8">
    <location>
        <position position="327"/>
    </location>
</feature>
<dbReference type="Proteomes" id="UP000294937">
    <property type="component" value="Unassembled WGS sequence"/>
</dbReference>
<comment type="function">
    <text evidence="7 8">Catalyzes a reversible aldol reaction between acetaldehyde and D-glyceraldehyde 3-phosphate to generate 2-deoxy-D-ribose 5-phosphate.</text>
</comment>
<dbReference type="InterPro" id="IPR011343">
    <property type="entry name" value="DeoC"/>
</dbReference>
<evidence type="ECO:0000256" key="3">
    <source>
        <dbReference type="ARBA" id="ARBA00022801"/>
    </source>
</evidence>
<sequence>MIEISAGGLVYHNHGGQLEVLLIEDRYGRWTLPKGKREAGETDEENALREIKEETGIDGKIMDRLHTVHYQYDHPQHGLVEKQVTYYLVEAISNQETPQLEEIQGVTWLSAEEAWKRQQAYGYLNNQWIFQLAYQRLLMKGMLSMDLKVIASMIDHTLLKPEATKEQIQVLCEEAKTHQFASVCVNPYWVKESASLLKGTEVKVCTVIGFPLGATTKEVKAFETREAIQQGATEIDMVLNIGALKSGDVDQVKEDIVAVVEAAQGMTVKVILETGLLTDDEIVQACELSKAAGAHFVKTSTGFGHGGATVEAVQLMRKTVGADLGVKASGGVRDHATVIQMIEAGANRIGASSGVAIVTGKEGKEGY</sequence>
<dbReference type="GO" id="GO:0016787">
    <property type="term" value="F:hydrolase activity"/>
    <property type="evidence" value="ECO:0007669"/>
    <property type="project" value="UniProtKB-KW"/>
</dbReference>
<dbReference type="PANTHER" id="PTHR10889">
    <property type="entry name" value="DEOXYRIBOSE-PHOSPHATE ALDOLASE"/>
    <property type="match status" value="1"/>
</dbReference>
<dbReference type="PANTHER" id="PTHR10889:SF1">
    <property type="entry name" value="DEOXYRIBOSE-PHOSPHATE ALDOLASE"/>
    <property type="match status" value="1"/>
</dbReference>
<evidence type="ECO:0000256" key="5">
    <source>
        <dbReference type="ARBA" id="ARBA00023270"/>
    </source>
</evidence>
<evidence type="ECO:0000256" key="4">
    <source>
        <dbReference type="ARBA" id="ARBA00023239"/>
    </source>
</evidence>
<dbReference type="SMART" id="SM01133">
    <property type="entry name" value="DeoC"/>
    <property type="match status" value="1"/>
</dbReference>
<dbReference type="HAMAP" id="MF_00114">
    <property type="entry name" value="DeoC_type1"/>
    <property type="match status" value="1"/>
</dbReference>
<dbReference type="PRINTS" id="PR00502">
    <property type="entry name" value="NUDIXFAMILY"/>
</dbReference>
<evidence type="ECO:0000256" key="8">
    <source>
        <dbReference type="HAMAP-Rule" id="MF_00114"/>
    </source>
</evidence>
<accession>A0A4R3L570</accession>
<dbReference type="CDD" id="cd03673">
    <property type="entry name" value="NUDIX_Ap6A_hydrolase"/>
    <property type="match status" value="1"/>
</dbReference>
<dbReference type="UniPathway" id="UPA00002">
    <property type="reaction ID" value="UER00468"/>
</dbReference>
<dbReference type="Pfam" id="PF00293">
    <property type="entry name" value="NUDIX"/>
    <property type="match status" value="1"/>
</dbReference>
<keyword evidence="3" id="KW-0378">Hydrolase</keyword>
<dbReference type="AlphaFoldDB" id="A0A4R3L570"/>
<dbReference type="Gene3D" id="3.20.20.70">
    <property type="entry name" value="Aldolase class I"/>
    <property type="match status" value="1"/>
</dbReference>
<keyword evidence="4 8" id="KW-0456">Lyase</keyword>
<dbReference type="GO" id="GO:0006018">
    <property type="term" value="P:2-deoxyribose 1-phosphate catabolic process"/>
    <property type="evidence" value="ECO:0007669"/>
    <property type="project" value="UniProtKB-UniRule"/>
</dbReference>
<keyword evidence="5 8" id="KW-0704">Schiff base</keyword>
<organism evidence="10 11">
    <name type="scientific">Hazenella coriacea</name>
    <dbReference type="NCBI Taxonomy" id="1179467"/>
    <lineage>
        <taxon>Bacteria</taxon>
        <taxon>Bacillati</taxon>
        <taxon>Bacillota</taxon>
        <taxon>Bacilli</taxon>
        <taxon>Bacillales</taxon>
        <taxon>Thermoactinomycetaceae</taxon>
        <taxon>Hazenella</taxon>
    </lineage>
</organism>
<dbReference type="InterPro" id="IPR015797">
    <property type="entry name" value="NUDIX_hydrolase-like_dom_sf"/>
</dbReference>
<evidence type="ECO:0000313" key="11">
    <source>
        <dbReference type="Proteomes" id="UP000294937"/>
    </source>
</evidence>
<dbReference type="InterPro" id="IPR000086">
    <property type="entry name" value="NUDIX_hydrolase_dom"/>
</dbReference>
<dbReference type="PROSITE" id="PS51462">
    <property type="entry name" value="NUDIX"/>
    <property type="match status" value="1"/>
</dbReference>
<evidence type="ECO:0000256" key="7">
    <source>
        <dbReference type="ARBA" id="ARBA00056337"/>
    </source>
</evidence>
<dbReference type="InterPro" id="IPR020476">
    <property type="entry name" value="Nudix_hydrolase"/>
</dbReference>
<evidence type="ECO:0000259" key="9">
    <source>
        <dbReference type="PROSITE" id="PS51462"/>
    </source>
</evidence>
<dbReference type="Pfam" id="PF01791">
    <property type="entry name" value="DeoC"/>
    <property type="match status" value="1"/>
</dbReference>
<comment type="pathway">
    <text evidence="8">Carbohydrate degradation; 2-deoxy-D-ribose 1-phosphate degradation; D-glyceraldehyde 3-phosphate and acetaldehyde from 2-deoxy-alpha-D-ribose 1-phosphate: step 2/2.</text>
</comment>